<dbReference type="SMART" id="SM00346">
    <property type="entry name" value="HTH_ICLR"/>
    <property type="match status" value="1"/>
</dbReference>
<dbReference type="PANTHER" id="PTHR30136">
    <property type="entry name" value="HELIX-TURN-HELIX TRANSCRIPTIONAL REGULATOR, ICLR FAMILY"/>
    <property type="match status" value="1"/>
</dbReference>
<dbReference type="InterPro" id="IPR050707">
    <property type="entry name" value="HTH_MetabolicPath_Reg"/>
</dbReference>
<dbReference type="InterPro" id="IPR036390">
    <property type="entry name" value="WH_DNA-bd_sf"/>
</dbReference>
<comment type="caution">
    <text evidence="6">The sequence shown here is derived from an EMBL/GenBank/DDBJ whole genome shotgun (WGS) entry which is preliminary data.</text>
</comment>
<dbReference type="PROSITE" id="PS51077">
    <property type="entry name" value="HTH_ICLR"/>
    <property type="match status" value="1"/>
</dbReference>
<feature type="domain" description="HTH iclR-type" evidence="4">
    <location>
        <begin position="4"/>
        <end position="64"/>
    </location>
</feature>
<dbReference type="AlphaFoldDB" id="A0A917AMC5"/>
<dbReference type="OrthoDB" id="8357778at2"/>
<feature type="domain" description="IclR-ED" evidence="5">
    <location>
        <begin position="65"/>
        <end position="248"/>
    </location>
</feature>
<gene>
    <name evidence="6" type="ORF">GCM10011517_31800</name>
</gene>
<keyword evidence="2" id="KW-0238">DNA-binding</keyword>
<dbReference type="InterPro" id="IPR036388">
    <property type="entry name" value="WH-like_DNA-bd_sf"/>
</dbReference>
<keyword evidence="1" id="KW-0805">Transcription regulation</keyword>
<keyword evidence="3" id="KW-0804">Transcription</keyword>
<dbReference type="GO" id="GO:0045892">
    <property type="term" value="P:negative regulation of DNA-templated transcription"/>
    <property type="evidence" value="ECO:0007669"/>
    <property type="project" value="TreeGrafter"/>
</dbReference>
<dbReference type="SUPFAM" id="SSF55781">
    <property type="entry name" value="GAF domain-like"/>
    <property type="match status" value="1"/>
</dbReference>
<reference evidence="6" key="2">
    <citation type="submission" date="2020-09" db="EMBL/GenBank/DDBJ databases">
        <authorList>
            <person name="Sun Q."/>
            <person name="Zhou Y."/>
        </authorList>
    </citation>
    <scope>NUCLEOTIDE SEQUENCE</scope>
    <source>
        <strain evidence="6">CGMCC 1.16012</strain>
    </source>
</reference>
<name>A0A917AMC5_9RHOB</name>
<sequence length="251" mass="26899">MSSVQSVRRAFSVLQSLALGPAGVTEIAVRTELPKSTVARLLSTLVEVGAVEQNEDLGVYSIGETIADLSSSVSLGQNLVQLARPYLVELVEEIGEAVGLGTLEGHEVYYYDQVDSEHEVQVRNWAGESISAHVVSSGTVLLAHVDETARSTFLSLPLERWTPNSVIDPALIARRLDEAKAQGFAWTFEEMSEGLNSVAAPIFNAAGDAVAAIHAHGPSYRFPQKGQERAVANAVVKTAGRISKRLAGRHL</sequence>
<keyword evidence="7" id="KW-1185">Reference proteome</keyword>
<dbReference type="PANTHER" id="PTHR30136:SF24">
    <property type="entry name" value="HTH-TYPE TRANSCRIPTIONAL REPRESSOR ALLR"/>
    <property type="match status" value="1"/>
</dbReference>
<evidence type="ECO:0000313" key="7">
    <source>
        <dbReference type="Proteomes" id="UP000606730"/>
    </source>
</evidence>
<dbReference type="Proteomes" id="UP000606730">
    <property type="component" value="Unassembled WGS sequence"/>
</dbReference>
<dbReference type="InterPro" id="IPR029016">
    <property type="entry name" value="GAF-like_dom_sf"/>
</dbReference>
<dbReference type="Pfam" id="PF01614">
    <property type="entry name" value="IclR_C"/>
    <property type="match status" value="1"/>
</dbReference>
<evidence type="ECO:0000256" key="1">
    <source>
        <dbReference type="ARBA" id="ARBA00023015"/>
    </source>
</evidence>
<dbReference type="Gene3D" id="3.30.450.40">
    <property type="match status" value="1"/>
</dbReference>
<dbReference type="SUPFAM" id="SSF46785">
    <property type="entry name" value="Winged helix' DNA-binding domain"/>
    <property type="match status" value="1"/>
</dbReference>
<dbReference type="RefSeq" id="WP_095595348.1">
    <property type="nucleotide sequence ID" value="NZ_BMKN01000003.1"/>
</dbReference>
<dbReference type="EMBL" id="BMKN01000003">
    <property type="protein sequence ID" value="GGE61799.1"/>
    <property type="molecule type" value="Genomic_DNA"/>
</dbReference>
<proteinExistence type="predicted"/>
<protein>
    <submittedName>
        <fullName evidence="6">IclR family transcriptional regulator</fullName>
    </submittedName>
</protein>
<organism evidence="6 7">
    <name type="scientific">Actibacterium pelagium</name>
    <dbReference type="NCBI Taxonomy" id="2029103"/>
    <lineage>
        <taxon>Bacteria</taxon>
        <taxon>Pseudomonadati</taxon>
        <taxon>Pseudomonadota</taxon>
        <taxon>Alphaproteobacteria</taxon>
        <taxon>Rhodobacterales</taxon>
        <taxon>Roseobacteraceae</taxon>
        <taxon>Actibacterium</taxon>
    </lineage>
</organism>
<dbReference type="GO" id="GO:0003700">
    <property type="term" value="F:DNA-binding transcription factor activity"/>
    <property type="evidence" value="ECO:0007669"/>
    <property type="project" value="TreeGrafter"/>
</dbReference>
<dbReference type="InterPro" id="IPR014757">
    <property type="entry name" value="Tscrpt_reg_IclR_C"/>
</dbReference>
<dbReference type="Pfam" id="PF09339">
    <property type="entry name" value="HTH_IclR"/>
    <property type="match status" value="1"/>
</dbReference>
<dbReference type="InterPro" id="IPR005471">
    <property type="entry name" value="Tscrpt_reg_IclR_N"/>
</dbReference>
<evidence type="ECO:0000259" key="5">
    <source>
        <dbReference type="PROSITE" id="PS51078"/>
    </source>
</evidence>
<reference evidence="6" key="1">
    <citation type="journal article" date="2014" name="Int. J. Syst. Evol. Microbiol.">
        <title>Complete genome sequence of Corynebacterium casei LMG S-19264T (=DSM 44701T), isolated from a smear-ripened cheese.</title>
        <authorList>
            <consortium name="US DOE Joint Genome Institute (JGI-PGF)"/>
            <person name="Walter F."/>
            <person name="Albersmeier A."/>
            <person name="Kalinowski J."/>
            <person name="Ruckert C."/>
        </authorList>
    </citation>
    <scope>NUCLEOTIDE SEQUENCE</scope>
    <source>
        <strain evidence="6">CGMCC 1.16012</strain>
    </source>
</reference>
<accession>A0A917AMC5</accession>
<dbReference type="Gene3D" id="1.10.10.10">
    <property type="entry name" value="Winged helix-like DNA-binding domain superfamily/Winged helix DNA-binding domain"/>
    <property type="match status" value="1"/>
</dbReference>
<dbReference type="GO" id="GO:0003677">
    <property type="term" value="F:DNA binding"/>
    <property type="evidence" value="ECO:0007669"/>
    <property type="project" value="UniProtKB-KW"/>
</dbReference>
<evidence type="ECO:0000313" key="6">
    <source>
        <dbReference type="EMBL" id="GGE61799.1"/>
    </source>
</evidence>
<evidence type="ECO:0000256" key="2">
    <source>
        <dbReference type="ARBA" id="ARBA00023125"/>
    </source>
</evidence>
<evidence type="ECO:0000256" key="3">
    <source>
        <dbReference type="ARBA" id="ARBA00023163"/>
    </source>
</evidence>
<dbReference type="PROSITE" id="PS51078">
    <property type="entry name" value="ICLR_ED"/>
    <property type="match status" value="1"/>
</dbReference>
<evidence type="ECO:0000259" key="4">
    <source>
        <dbReference type="PROSITE" id="PS51077"/>
    </source>
</evidence>